<organism evidence="3 4">
    <name type="scientific">Luteimonas kalidii</name>
    <dbReference type="NCBI Taxonomy" id="3042025"/>
    <lineage>
        <taxon>Bacteria</taxon>
        <taxon>Pseudomonadati</taxon>
        <taxon>Pseudomonadota</taxon>
        <taxon>Gammaproteobacteria</taxon>
        <taxon>Lysobacterales</taxon>
        <taxon>Lysobacteraceae</taxon>
        <taxon>Luteimonas</taxon>
    </lineage>
</organism>
<evidence type="ECO:0000313" key="3">
    <source>
        <dbReference type="EMBL" id="MDH5833649.1"/>
    </source>
</evidence>
<comment type="caution">
    <text evidence="3">The sequence shown here is derived from an EMBL/GenBank/DDBJ whole genome shotgun (WGS) entry which is preliminary data.</text>
</comment>
<protein>
    <recommendedName>
        <fullName evidence="5">Transmembrane repetitive protein</fullName>
    </recommendedName>
</protein>
<proteinExistence type="predicted"/>
<accession>A0ABT6JSI2</accession>
<feature type="region of interest" description="Disordered" evidence="1">
    <location>
        <begin position="526"/>
        <end position="556"/>
    </location>
</feature>
<gene>
    <name evidence="3" type="ORF">QFW81_06885</name>
</gene>
<feature type="transmembrane region" description="Helical" evidence="2">
    <location>
        <begin position="101"/>
        <end position="122"/>
    </location>
</feature>
<feature type="region of interest" description="Disordered" evidence="1">
    <location>
        <begin position="148"/>
        <end position="206"/>
    </location>
</feature>
<dbReference type="Proteomes" id="UP001156873">
    <property type="component" value="Unassembled WGS sequence"/>
</dbReference>
<feature type="region of interest" description="Disordered" evidence="1">
    <location>
        <begin position="213"/>
        <end position="232"/>
    </location>
</feature>
<evidence type="ECO:0000256" key="2">
    <source>
        <dbReference type="SAM" id="Phobius"/>
    </source>
</evidence>
<keyword evidence="2" id="KW-0472">Membrane</keyword>
<evidence type="ECO:0000256" key="1">
    <source>
        <dbReference type="SAM" id="MobiDB-lite"/>
    </source>
</evidence>
<feature type="compositionally biased region" description="Basic and acidic residues" evidence="1">
    <location>
        <begin position="527"/>
        <end position="542"/>
    </location>
</feature>
<keyword evidence="2" id="KW-1133">Transmembrane helix</keyword>
<feature type="compositionally biased region" description="Pro residues" evidence="1">
    <location>
        <begin position="183"/>
        <end position="193"/>
    </location>
</feature>
<dbReference type="EMBL" id="JARXRO010000014">
    <property type="protein sequence ID" value="MDH5833649.1"/>
    <property type="molecule type" value="Genomic_DNA"/>
</dbReference>
<reference evidence="3 4" key="1">
    <citation type="submission" date="2023-04" db="EMBL/GenBank/DDBJ databases">
        <title>Luteimonas sp. M1R5S59.</title>
        <authorList>
            <person name="Sun J.-Q."/>
        </authorList>
    </citation>
    <scope>NUCLEOTIDE SEQUENCE [LARGE SCALE GENOMIC DNA]</scope>
    <source>
        <strain evidence="3 4">M1R5S59</strain>
    </source>
</reference>
<evidence type="ECO:0000313" key="4">
    <source>
        <dbReference type="Proteomes" id="UP001156873"/>
    </source>
</evidence>
<keyword evidence="2" id="KW-0812">Transmembrane</keyword>
<feature type="compositionally biased region" description="Basic and acidic residues" evidence="1">
    <location>
        <begin position="395"/>
        <end position="405"/>
    </location>
</feature>
<dbReference type="RefSeq" id="WP_280577933.1">
    <property type="nucleotide sequence ID" value="NZ_JARXRO010000014.1"/>
</dbReference>
<evidence type="ECO:0008006" key="5">
    <source>
        <dbReference type="Google" id="ProtNLM"/>
    </source>
</evidence>
<sequence length="556" mass="58725">MFSSADLIEAVQRALRKGRSIRPPRPPGEWPPGWNAWFANARIGPVRPIAAVPDALVGVLLLREPLHATGYRRLTGLQAFARLWRHDWRERPAPDRRTRRFAMVSSVLLHALWLQLMILFMVGRFPSGEEEAERLGETITQVEFIGEGTPEAEGGGTQQAEQPAPAVAASQAPAAAAPAAASPEPPPPAPPPSVAEVEPVPEAVPPPVVEQPLEVTETSEPDSDFQLAPPRIDAPPMRALPTPELQAPAPEIRVVEVPLATPPPQVRPLPRREISVPDLDQPEVEIVERAVPSPAPEVSLRAPRPIADAAPELRREGPAIAERAIELRAPTPAAGTAQGTANRVDGAPSASGQASSTAAAAGGTRDAGEGATPAASTAGAGPASSPAPGALPSPRRGDDWGDSDRNVPGGQAGSPGGLFNADGSPRLAGNTGATGGGLPPGTITEDFEKIDRMGTWLKRPPIGYEPTAFDRFWVPHETLLEEWVRRSIKEVLIPIPGTGKRIRCTVAMLMLGGACGLSDPNMLDVEAEARRPPDVPFKRELQEDQDSLAPAPATNP</sequence>
<name>A0ABT6JSI2_9GAMM</name>
<feature type="region of interest" description="Disordered" evidence="1">
    <location>
        <begin position="326"/>
        <end position="442"/>
    </location>
</feature>
<keyword evidence="4" id="KW-1185">Reference proteome</keyword>
<feature type="compositionally biased region" description="Low complexity" evidence="1">
    <location>
        <begin position="329"/>
        <end position="394"/>
    </location>
</feature>
<feature type="compositionally biased region" description="Low complexity" evidence="1">
    <location>
        <begin position="148"/>
        <end position="182"/>
    </location>
</feature>